<evidence type="ECO:0000313" key="2">
    <source>
        <dbReference type="EMBL" id="MFB2833493.1"/>
    </source>
</evidence>
<feature type="region of interest" description="Disordered" evidence="1">
    <location>
        <begin position="27"/>
        <end position="52"/>
    </location>
</feature>
<dbReference type="Proteomes" id="UP001576780">
    <property type="component" value="Unassembled WGS sequence"/>
</dbReference>
<keyword evidence="3" id="KW-1185">Reference proteome</keyword>
<organism evidence="2 3">
    <name type="scientific">Floridaenema evergladense BLCC-F167</name>
    <dbReference type="NCBI Taxonomy" id="3153639"/>
    <lineage>
        <taxon>Bacteria</taxon>
        <taxon>Bacillati</taxon>
        <taxon>Cyanobacteriota</taxon>
        <taxon>Cyanophyceae</taxon>
        <taxon>Oscillatoriophycideae</taxon>
        <taxon>Aerosakkonematales</taxon>
        <taxon>Aerosakkonemataceae</taxon>
        <taxon>Floridanema</taxon>
        <taxon>Floridanema evergladense</taxon>
    </lineage>
</organism>
<evidence type="ECO:0000313" key="3">
    <source>
        <dbReference type="Proteomes" id="UP001576780"/>
    </source>
</evidence>
<gene>
    <name evidence="2" type="ORF">ACE1CA_03070</name>
</gene>
<comment type="caution">
    <text evidence="2">The sequence shown here is derived from an EMBL/GenBank/DDBJ whole genome shotgun (WGS) entry which is preliminary data.</text>
</comment>
<evidence type="ECO:0000256" key="1">
    <source>
        <dbReference type="SAM" id="MobiDB-lite"/>
    </source>
</evidence>
<proteinExistence type="predicted"/>
<reference evidence="2 3" key="1">
    <citation type="submission" date="2024-09" db="EMBL/GenBank/DDBJ databases">
        <title>Floridaenema gen nov. (Aerosakkonemataceae, Aerosakkonematales ord. nov., Cyanobacteria) from benthic tropical and subtropical fresh waters, with the description of four new species.</title>
        <authorList>
            <person name="Moretto J.A."/>
            <person name="Berthold D.E."/>
            <person name="Lefler F.W."/>
            <person name="Huang I.-S."/>
            <person name="Laughinghouse H. IV."/>
        </authorList>
    </citation>
    <scope>NUCLEOTIDE SEQUENCE [LARGE SCALE GENOMIC DNA]</scope>
    <source>
        <strain evidence="2 3">BLCC-F167</strain>
    </source>
</reference>
<feature type="compositionally biased region" description="Basic and acidic residues" evidence="1">
    <location>
        <begin position="41"/>
        <end position="52"/>
    </location>
</feature>
<protein>
    <submittedName>
        <fullName evidence="2">Uncharacterized protein</fullName>
    </submittedName>
</protein>
<dbReference type="EMBL" id="JBHFNT010000035">
    <property type="protein sequence ID" value="MFB2833493.1"/>
    <property type="molecule type" value="Genomic_DNA"/>
</dbReference>
<sequence>MREPTEQEKKQYARLLELTAIAKQRYLDAGGDPKGCPSGLKGDDYMTDEERKESRELERQIFGVRIINDEVHCQGRVWKIADISTKQNPHETK</sequence>
<dbReference type="RefSeq" id="WP_413275950.1">
    <property type="nucleotide sequence ID" value="NZ_JBHFNT010000035.1"/>
</dbReference>
<name>A0ABV4WFP4_9CYAN</name>
<accession>A0ABV4WFP4</accession>